<organism evidence="2 3">
    <name type="scientific">Dyella soli</name>
    <dbReference type="NCBI Taxonomy" id="522319"/>
    <lineage>
        <taxon>Bacteria</taxon>
        <taxon>Pseudomonadati</taxon>
        <taxon>Pseudomonadota</taxon>
        <taxon>Gammaproteobacteria</taxon>
        <taxon>Lysobacterales</taxon>
        <taxon>Rhodanobacteraceae</taxon>
        <taxon>Dyella</taxon>
    </lineage>
</organism>
<keyword evidence="3" id="KW-1185">Reference proteome</keyword>
<dbReference type="AlphaFoldDB" id="A0A4R0Z031"/>
<reference evidence="2 3" key="1">
    <citation type="submission" date="2019-02" db="EMBL/GenBank/DDBJ databases">
        <title>Dyella amyloliquefaciens sp. nov., isolated from forest soil.</title>
        <authorList>
            <person name="Gao Z.-H."/>
            <person name="Qiu L.-H."/>
        </authorList>
    </citation>
    <scope>NUCLEOTIDE SEQUENCE [LARGE SCALE GENOMIC DNA]</scope>
    <source>
        <strain evidence="2 3">KACC 12747</strain>
    </source>
</reference>
<gene>
    <name evidence="2" type="ORF">EZM97_20685</name>
</gene>
<name>A0A4R0Z031_9GAMM</name>
<keyword evidence="1" id="KW-1133">Transmembrane helix</keyword>
<sequence>MLDPRASYAGRAGRIADLVQAGRCFMASDSGSPMQALFDRGGLRAIFDHARNVVVATIIITAGLETAKRVDTTDLIGLHNPLYAGYVVAGVGCILVVLNFIDGLRRLARLPSHRLMQIALGIAYLFVSVRIVQLVILLRSLSC</sequence>
<evidence type="ECO:0000256" key="1">
    <source>
        <dbReference type="SAM" id="Phobius"/>
    </source>
</evidence>
<feature type="transmembrane region" description="Helical" evidence="1">
    <location>
        <begin position="83"/>
        <end position="101"/>
    </location>
</feature>
<dbReference type="EMBL" id="SJTG01000002">
    <property type="protein sequence ID" value="TCI11224.1"/>
    <property type="molecule type" value="Genomic_DNA"/>
</dbReference>
<evidence type="ECO:0000313" key="2">
    <source>
        <dbReference type="EMBL" id="TCI11224.1"/>
    </source>
</evidence>
<keyword evidence="1" id="KW-0472">Membrane</keyword>
<accession>A0A4R0Z031</accession>
<comment type="caution">
    <text evidence="2">The sequence shown here is derived from an EMBL/GenBank/DDBJ whole genome shotgun (WGS) entry which is preliminary data.</text>
</comment>
<protein>
    <submittedName>
        <fullName evidence="2">Uncharacterized protein</fullName>
    </submittedName>
</protein>
<proteinExistence type="predicted"/>
<dbReference type="Proteomes" id="UP000291822">
    <property type="component" value="Unassembled WGS sequence"/>
</dbReference>
<keyword evidence="1" id="KW-0812">Transmembrane</keyword>
<evidence type="ECO:0000313" key="3">
    <source>
        <dbReference type="Proteomes" id="UP000291822"/>
    </source>
</evidence>
<dbReference type="RefSeq" id="WP_131410012.1">
    <property type="nucleotide sequence ID" value="NZ_SJTG01000002.1"/>
</dbReference>
<feature type="transmembrane region" description="Helical" evidence="1">
    <location>
        <begin position="122"/>
        <end position="141"/>
    </location>
</feature>